<evidence type="ECO:0000313" key="2">
    <source>
        <dbReference type="Proteomes" id="UP000189935"/>
    </source>
</evidence>
<reference evidence="1 2" key="1">
    <citation type="submission" date="2016-11" db="EMBL/GenBank/DDBJ databases">
        <authorList>
            <person name="Jaros S."/>
            <person name="Januszkiewicz K."/>
            <person name="Wedrychowicz H."/>
        </authorList>
    </citation>
    <scope>NUCLEOTIDE SEQUENCE [LARGE SCALE GENOMIC DNA]</scope>
    <source>
        <strain evidence="1 2">GAS499</strain>
    </source>
</reference>
<dbReference type="Proteomes" id="UP000189935">
    <property type="component" value="Chromosome I"/>
</dbReference>
<evidence type="ECO:0000313" key="1">
    <source>
        <dbReference type="EMBL" id="SHJ70171.1"/>
    </source>
</evidence>
<accession>A0A1M6LG03</accession>
<dbReference type="RefSeq" id="WP_079537408.1">
    <property type="nucleotide sequence ID" value="NZ_LT670844.1"/>
</dbReference>
<name>A0A1M6LG03_9BRAD</name>
<dbReference type="OrthoDB" id="7946779at2"/>
<organism evidence="1 2">
    <name type="scientific">Bradyrhizobium lablabi</name>
    <dbReference type="NCBI Taxonomy" id="722472"/>
    <lineage>
        <taxon>Bacteria</taxon>
        <taxon>Pseudomonadati</taxon>
        <taxon>Pseudomonadota</taxon>
        <taxon>Alphaproteobacteria</taxon>
        <taxon>Hyphomicrobiales</taxon>
        <taxon>Nitrobacteraceae</taxon>
        <taxon>Bradyrhizobium</taxon>
    </lineage>
</organism>
<protein>
    <submittedName>
        <fullName evidence="1">Uncharacterized protein</fullName>
    </submittedName>
</protein>
<gene>
    <name evidence="1" type="ORF">SAMN05444159_1266</name>
</gene>
<dbReference type="AlphaFoldDB" id="A0A1M6LG03"/>
<dbReference type="EMBL" id="LT670844">
    <property type="protein sequence ID" value="SHJ70171.1"/>
    <property type="molecule type" value="Genomic_DNA"/>
</dbReference>
<sequence length="162" mass="17427">MPDYAGAVAAIKARLVSQWVDGSSNPLTLIVYVNKQPDPPFPPIDPNTGNPAPFLVCEVAGTKSDPYTFGNSGNRFFVYDGLILLHVLVPIDEGDARAQQLAVNAGEIFRAATFYVDPNGSYIRTMAPNPPDGGSAANIEGVQAGNTFRVTTSIPWKYFHRA</sequence>
<dbReference type="Gene3D" id="3.30.2000.20">
    <property type="match status" value="1"/>
</dbReference>
<proteinExistence type="predicted"/>